<dbReference type="InterPro" id="IPR011527">
    <property type="entry name" value="ABC1_TM_dom"/>
</dbReference>
<feature type="transmembrane region" description="Helical" evidence="10">
    <location>
        <begin position="183"/>
        <end position="205"/>
    </location>
</feature>
<name>A0ABM9JAI2_9RALS</name>
<dbReference type="RefSeq" id="WP_316657444.1">
    <property type="nucleotide sequence ID" value="NZ_CATYWO010000002.1"/>
</dbReference>
<protein>
    <submittedName>
        <fullName evidence="13">Vitamin B12 import ATP-binding protein BtuD</fullName>
    </submittedName>
</protein>
<evidence type="ECO:0000256" key="2">
    <source>
        <dbReference type="ARBA" id="ARBA00022475"/>
    </source>
</evidence>
<keyword evidence="14" id="KW-1185">Reference proteome</keyword>
<organism evidence="13 14">
    <name type="scientific">Ralstonia condita</name>
    <dbReference type="NCBI Taxonomy" id="3058600"/>
    <lineage>
        <taxon>Bacteria</taxon>
        <taxon>Pseudomonadati</taxon>
        <taxon>Pseudomonadota</taxon>
        <taxon>Betaproteobacteria</taxon>
        <taxon>Burkholderiales</taxon>
        <taxon>Burkholderiaceae</taxon>
        <taxon>Ralstonia</taxon>
    </lineage>
</organism>
<evidence type="ECO:0000313" key="13">
    <source>
        <dbReference type="EMBL" id="CAJ0788060.1"/>
    </source>
</evidence>
<evidence type="ECO:0000256" key="1">
    <source>
        <dbReference type="ARBA" id="ARBA00004651"/>
    </source>
</evidence>
<dbReference type="InterPro" id="IPR027417">
    <property type="entry name" value="P-loop_NTPase"/>
</dbReference>
<dbReference type="SUPFAM" id="SSF52540">
    <property type="entry name" value="P-loop containing nucleoside triphosphate hydrolases"/>
    <property type="match status" value="1"/>
</dbReference>
<keyword evidence="2" id="KW-1003">Cell membrane</keyword>
<evidence type="ECO:0000256" key="3">
    <source>
        <dbReference type="ARBA" id="ARBA00022519"/>
    </source>
</evidence>
<evidence type="ECO:0000256" key="5">
    <source>
        <dbReference type="ARBA" id="ARBA00022741"/>
    </source>
</evidence>
<feature type="domain" description="ABC transmembrane type-1" evidence="12">
    <location>
        <begin position="186"/>
        <end position="474"/>
    </location>
</feature>
<evidence type="ECO:0000313" key="14">
    <source>
        <dbReference type="Proteomes" id="UP001189616"/>
    </source>
</evidence>
<dbReference type="InterPro" id="IPR036640">
    <property type="entry name" value="ABC1_TM_sf"/>
</dbReference>
<sequence length="768" mass="84834">MTQSSPSSVAAVARARDPWSAELGTSLAPEETVLAGLRLDLDARLHFTQGWLVVTNCRLIGLAPGETGLQSWDIAPGMTLSHIDHAGVGTLELSDGQRRLASWRYTLGQNADALRVADLFDAHRDALTTGAQATQADIDVCPTCKAPLPPGEDACPQCSRELEQPPSTWALLRLWRFARPYRWELLAGFALLLLGTAATLVPPYLTMPLMDKVLIPYQNGKPIDYSLVTLYLSGLFGAALVAWALGWARTYLLARVSERISADLRTTTYEHLLKLSLEYFGGKRTGDLMARIGSESDRISVFLSLHLLDFATDVLMIAMTAVILVSIDPWLALVTLMPLPFIAWMIHLVRDRLRHGFEKIDRIWSEITNVLADTIPGIRVVKAFAQEKREVARFREANKHNLAINDRVNAVWSLFTPTVTMLTEVGLLVVWIFGIWQVSHDAITVGVLVAFLTYISRFYTRLDSMSRIVSVTQKAAAGAKRIFDILDHVSSVPEPARPVHLEKVNGAIELRDLGFRYGNRAVIRGLNLSIQPGEMIGLVGHSGSGKSTLVNLICRFYDVSEGAIRVDGVDIRSLPVSEFRRNIGLVLQEPFLFFGTIADNIAYGKPDATREEIIAAARAAHAHEFILRLPHGYDSLVGERGQALSGGERQRISIARALLINPRILIMDEATSSVDTTTEKEIQKALDNLVQGRTTIAIAHRLSTLRKADRLVVMDRGQIVEVGNHDELLAREGAYYKLYQAQARNVDADSDVTSDGERENAAEPVYAQ</sequence>
<dbReference type="SUPFAM" id="SSF90123">
    <property type="entry name" value="ABC transporter transmembrane region"/>
    <property type="match status" value="1"/>
</dbReference>
<evidence type="ECO:0000256" key="9">
    <source>
        <dbReference type="SAM" id="MobiDB-lite"/>
    </source>
</evidence>
<dbReference type="GO" id="GO:0005524">
    <property type="term" value="F:ATP binding"/>
    <property type="evidence" value="ECO:0007669"/>
    <property type="project" value="UniProtKB-KW"/>
</dbReference>
<dbReference type="PROSITE" id="PS50893">
    <property type="entry name" value="ABC_TRANSPORTER_2"/>
    <property type="match status" value="1"/>
</dbReference>
<accession>A0ABM9JAI2</accession>
<feature type="transmembrane region" description="Helical" evidence="10">
    <location>
        <begin position="442"/>
        <end position="460"/>
    </location>
</feature>
<evidence type="ECO:0000256" key="4">
    <source>
        <dbReference type="ARBA" id="ARBA00022692"/>
    </source>
</evidence>
<dbReference type="PROSITE" id="PS00211">
    <property type="entry name" value="ABC_TRANSPORTER_1"/>
    <property type="match status" value="1"/>
</dbReference>
<feature type="transmembrane region" description="Helical" evidence="10">
    <location>
        <begin position="225"/>
        <end position="245"/>
    </location>
</feature>
<keyword evidence="8 10" id="KW-0472">Membrane</keyword>
<dbReference type="Gene3D" id="1.20.1560.10">
    <property type="entry name" value="ABC transporter type 1, transmembrane domain"/>
    <property type="match status" value="1"/>
</dbReference>
<feature type="transmembrane region" description="Helical" evidence="10">
    <location>
        <begin position="299"/>
        <end position="324"/>
    </location>
</feature>
<comment type="subcellular location">
    <subcellularLocation>
        <location evidence="1">Cell membrane</location>
        <topology evidence="1">Multi-pass membrane protein</topology>
    </subcellularLocation>
</comment>
<feature type="transmembrane region" description="Helical" evidence="10">
    <location>
        <begin position="410"/>
        <end position="436"/>
    </location>
</feature>
<dbReference type="InterPro" id="IPR003593">
    <property type="entry name" value="AAA+_ATPase"/>
</dbReference>
<reference evidence="13 14" key="1">
    <citation type="submission" date="2023-07" db="EMBL/GenBank/DDBJ databases">
        <authorList>
            <person name="Peeters C."/>
        </authorList>
    </citation>
    <scope>NUCLEOTIDE SEQUENCE [LARGE SCALE GENOMIC DNA]</scope>
    <source>
        <strain evidence="13 14">LMG 7141</strain>
    </source>
</reference>
<evidence type="ECO:0000256" key="6">
    <source>
        <dbReference type="ARBA" id="ARBA00022840"/>
    </source>
</evidence>
<dbReference type="PANTHER" id="PTHR43394">
    <property type="entry name" value="ATP-DEPENDENT PERMEASE MDL1, MITOCHONDRIAL"/>
    <property type="match status" value="1"/>
</dbReference>
<dbReference type="EMBL" id="CATYWO010000002">
    <property type="protein sequence ID" value="CAJ0788060.1"/>
    <property type="molecule type" value="Genomic_DNA"/>
</dbReference>
<keyword evidence="5" id="KW-0547">Nucleotide-binding</keyword>
<dbReference type="Gene3D" id="3.40.50.300">
    <property type="entry name" value="P-loop containing nucleotide triphosphate hydrolases"/>
    <property type="match status" value="1"/>
</dbReference>
<evidence type="ECO:0000259" key="11">
    <source>
        <dbReference type="PROSITE" id="PS50893"/>
    </source>
</evidence>
<keyword evidence="7 10" id="KW-1133">Transmembrane helix</keyword>
<dbReference type="CDD" id="cd18563">
    <property type="entry name" value="ABC_6TM_exporter_like"/>
    <property type="match status" value="1"/>
</dbReference>
<dbReference type="PANTHER" id="PTHR43394:SF1">
    <property type="entry name" value="ATP-BINDING CASSETTE SUB-FAMILY B MEMBER 10, MITOCHONDRIAL"/>
    <property type="match status" value="1"/>
</dbReference>
<dbReference type="Proteomes" id="UP001189616">
    <property type="component" value="Unassembled WGS sequence"/>
</dbReference>
<dbReference type="InterPro" id="IPR039421">
    <property type="entry name" value="Type_1_exporter"/>
</dbReference>
<proteinExistence type="predicted"/>
<dbReference type="InterPro" id="IPR017871">
    <property type="entry name" value="ABC_transporter-like_CS"/>
</dbReference>
<comment type="caution">
    <text evidence="13">The sequence shown here is derived from an EMBL/GenBank/DDBJ whole genome shotgun (WGS) entry which is preliminary data.</text>
</comment>
<keyword evidence="6 13" id="KW-0067">ATP-binding</keyword>
<feature type="transmembrane region" description="Helical" evidence="10">
    <location>
        <begin position="330"/>
        <end position="349"/>
    </location>
</feature>
<dbReference type="Pfam" id="PF00005">
    <property type="entry name" value="ABC_tran"/>
    <property type="match status" value="1"/>
</dbReference>
<evidence type="ECO:0000256" key="8">
    <source>
        <dbReference type="ARBA" id="ARBA00023136"/>
    </source>
</evidence>
<evidence type="ECO:0000256" key="7">
    <source>
        <dbReference type="ARBA" id="ARBA00022989"/>
    </source>
</evidence>
<dbReference type="PROSITE" id="PS50929">
    <property type="entry name" value="ABC_TM1F"/>
    <property type="match status" value="1"/>
</dbReference>
<dbReference type="SMART" id="SM00382">
    <property type="entry name" value="AAA"/>
    <property type="match status" value="1"/>
</dbReference>
<evidence type="ECO:0000256" key="10">
    <source>
        <dbReference type="SAM" id="Phobius"/>
    </source>
</evidence>
<keyword evidence="3" id="KW-0997">Cell inner membrane</keyword>
<gene>
    <name evidence="13" type="primary">btuD_5</name>
    <name evidence="13" type="ORF">LMG7141_02028</name>
</gene>
<evidence type="ECO:0000259" key="12">
    <source>
        <dbReference type="PROSITE" id="PS50929"/>
    </source>
</evidence>
<keyword evidence="4 10" id="KW-0812">Transmembrane</keyword>
<feature type="region of interest" description="Disordered" evidence="9">
    <location>
        <begin position="747"/>
        <end position="768"/>
    </location>
</feature>
<feature type="domain" description="ABC transporter" evidence="11">
    <location>
        <begin position="508"/>
        <end position="741"/>
    </location>
</feature>
<dbReference type="Pfam" id="PF00664">
    <property type="entry name" value="ABC_membrane"/>
    <property type="match status" value="1"/>
</dbReference>
<dbReference type="InterPro" id="IPR003439">
    <property type="entry name" value="ABC_transporter-like_ATP-bd"/>
</dbReference>